<name>A0A9N8HX70_9STRA</name>
<dbReference type="InterPro" id="IPR001650">
    <property type="entry name" value="Helicase_C-like"/>
</dbReference>
<evidence type="ECO:0000256" key="1">
    <source>
        <dbReference type="SAM" id="MobiDB-lite"/>
    </source>
</evidence>
<keyword evidence="5" id="KW-1185">Reference proteome</keyword>
<dbReference type="SMART" id="SM00490">
    <property type="entry name" value="HELICc"/>
    <property type="match status" value="1"/>
</dbReference>
<organism evidence="4 5">
    <name type="scientific">Seminavis robusta</name>
    <dbReference type="NCBI Taxonomy" id="568900"/>
    <lineage>
        <taxon>Eukaryota</taxon>
        <taxon>Sar</taxon>
        <taxon>Stramenopiles</taxon>
        <taxon>Ochrophyta</taxon>
        <taxon>Bacillariophyta</taxon>
        <taxon>Bacillariophyceae</taxon>
        <taxon>Bacillariophycidae</taxon>
        <taxon>Naviculales</taxon>
        <taxon>Naviculaceae</taxon>
        <taxon>Seminavis</taxon>
    </lineage>
</organism>
<dbReference type="OrthoDB" id="97541at2759"/>
<dbReference type="EMBL" id="CAICTM010002138">
    <property type="protein sequence ID" value="CAB9528070.1"/>
    <property type="molecule type" value="Genomic_DNA"/>
</dbReference>
<evidence type="ECO:0000313" key="5">
    <source>
        <dbReference type="Proteomes" id="UP001153069"/>
    </source>
</evidence>
<dbReference type="InterPro" id="IPR027417">
    <property type="entry name" value="P-loop_NTPase"/>
</dbReference>
<dbReference type="SMART" id="SM00487">
    <property type="entry name" value="DEXDc"/>
    <property type="match status" value="1"/>
</dbReference>
<proteinExistence type="predicted"/>
<dbReference type="Proteomes" id="UP001153069">
    <property type="component" value="Unassembled WGS sequence"/>
</dbReference>
<dbReference type="PROSITE" id="PS51192">
    <property type="entry name" value="HELICASE_ATP_BIND_1"/>
    <property type="match status" value="1"/>
</dbReference>
<evidence type="ECO:0000259" key="2">
    <source>
        <dbReference type="PROSITE" id="PS51192"/>
    </source>
</evidence>
<comment type="caution">
    <text evidence="4">The sequence shown here is derived from an EMBL/GenBank/DDBJ whole genome shotgun (WGS) entry which is preliminary data.</text>
</comment>
<dbReference type="GO" id="GO:0003677">
    <property type="term" value="F:DNA binding"/>
    <property type="evidence" value="ECO:0007669"/>
    <property type="project" value="InterPro"/>
</dbReference>
<dbReference type="GO" id="GO:0016787">
    <property type="term" value="F:hydrolase activity"/>
    <property type="evidence" value="ECO:0007669"/>
    <property type="project" value="InterPro"/>
</dbReference>
<dbReference type="GO" id="GO:0005524">
    <property type="term" value="F:ATP binding"/>
    <property type="evidence" value="ECO:0007669"/>
    <property type="project" value="InterPro"/>
</dbReference>
<dbReference type="Pfam" id="PF04851">
    <property type="entry name" value="ResIII"/>
    <property type="match status" value="1"/>
</dbReference>
<protein>
    <submittedName>
        <fullName evidence="4">Dicer-like protein</fullName>
    </submittedName>
</protein>
<evidence type="ECO:0000313" key="4">
    <source>
        <dbReference type="EMBL" id="CAB9528070.1"/>
    </source>
</evidence>
<feature type="domain" description="Helicase C-terminal" evidence="3">
    <location>
        <begin position="348"/>
        <end position="513"/>
    </location>
</feature>
<dbReference type="PANTHER" id="PTHR14074">
    <property type="entry name" value="HELICASE WITH DEATH DOMAIN-RELATED"/>
    <property type="match status" value="1"/>
</dbReference>
<dbReference type="AlphaFoldDB" id="A0A9N8HX70"/>
<dbReference type="SUPFAM" id="SSF52540">
    <property type="entry name" value="P-loop containing nucleoside triphosphate hydrolases"/>
    <property type="match status" value="1"/>
</dbReference>
<feature type="domain" description="Helicase ATP-binding" evidence="2">
    <location>
        <begin position="18"/>
        <end position="208"/>
    </location>
</feature>
<dbReference type="InterPro" id="IPR051363">
    <property type="entry name" value="RLR_Helicase"/>
</dbReference>
<dbReference type="InterPro" id="IPR014001">
    <property type="entry name" value="Helicase_ATP-bd"/>
</dbReference>
<dbReference type="Pfam" id="PF00271">
    <property type="entry name" value="Helicase_C"/>
    <property type="match status" value="1"/>
</dbReference>
<gene>
    <name evidence="4" type="ORF">SEMRO_2140_G316210.1</name>
</gene>
<accession>A0A9N8HX70</accession>
<dbReference type="InterPro" id="IPR006935">
    <property type="entry name" value="Helicase/UvrB_N"/>
</dbReference>
<dbReference type="GO" id="GO:0005737">
    <property type="term" value="C:cytoplasm"/>
    <property type="evidence" value="ECO:0007669"/>
    <property type="project" value="TreeGrafter"/>
</dbReference>
<evidence type="ECO:0000259" key="3">
    <source>
        <dbReference type="PROSITE" id="PS51194"/>
    </source>
</evidence>
<dbReference type="Gene3D" id="3.40.50.300">
    <property type="entry name" value="P-loop containing nucleotide triphosphate hydrolases"/>
    <property type="match status" value="2"/>
</dbReference>
<reference evidence="4" key="1">
    <citation type="submission" date="2020-06" db="EMBL/GenBank/DDBJ databases">
        <authorList>
            <consortium name="Plant Systems Biology data submission"/>
        </authorList>
    </citation>
    <scope>NUCLEOTIDE SEQUENCE</scope>
    <source>
        <strain evidence="4">D6</strain>
    </source>
</reference>
<feature type="region of interest" description="Disordered" evidence="1">
    <location>
        <begin position="916"/>
        <end position="938"/>
    </location>
</feature>
<sequence length="938" mass="105868">MATRDTDREQLRPHQGDCFFQAKEKNTIVCLDTGEGKTLIAVRLIEHFLRFHRGKRAVFLVPTLALVDQQADYLRRECLIPTIDGDDDSSVLATPEILLIEGEKQAGWEKLEWQKAIRENDILLGTPAVFLRAATHNFISIDQFCVLVFDECQHAKKNSAMASIMRDAVHPYWKKSKSKLPRILGLTASFAYGGDGDLKGERRNLEALMNSTIICPDVAPRFDEDCFRKIEFGSDEHHSQQHIDEIDTLLEAALRKLGRVTGIKKAVKQCIHVFKELGRESLLFYVQHAIMSQIVDKIANLDSLDDENTQRAAQTLRSRLPDLRCEMQQLDDRLRETFTTDYVPRTPKLQCLLELLQRNFSCHDNDSSYRGMVFVQEISLVSTVAHQINEFFSGSNWLCGVLAGTKAQTKENRKENLECFRKGVARILVSSSAGEEGLDVPECQFVILYSKLPTTKSQIQRIGRVRSANAELYYMENDPNTERRKAAQMAAVARDTSLNLSPEKLKSQSEGMTVVTHVHPYPPGTETSANEGGGIINVFNCKEIFVQYCSRVLAQSINPSMELYDYTTIPGHQQEVLQNVRYPTPEAWKTVRREEMYDYWKGSDVKNVLLQERCKGKSPSEKDEMLFVYVVAVKLRMEGLLDDHNKPSNFAKNYTKSKCPLRSSFAPESIALNRRVTFKAATRNHVASTRGEISLEGSDALFRNYLRTVFDKEFLNTMFDLNEDIPTEDLFHYRLDGRAKPIPAGLFCPTPRGWEEISLEDYRETFENMDLADQLSVTKSRGRTEKMQKAFVYLAVKRLHEFGYLNENYVPILHATALTVTRKSCKLRVEDGTFVPTTIGVPVALSLSEASTPSGIPMSEVMSERVEEESVPALSETMISVSSDEDSRASEVFANPSSIDVDGLEDADMEEAFDQMVPAPTGNGQGGIFDDADDCSSL</sequence>
<dbReference type="PROSITE" id="PS51194">
    <property type="entry name" value="HELICASE_CTER"/>
    <property type="match status" value="1"/>
</dbReference>
<dbReference type="PANTHER" id="PTHR14074:SF16">
    <property type="entry name" value="ANTIVIRAL INNATE IMMUNE RESPONSE RECEPTOR RIG-I"/>
    <property type="match status" value="1"/>
</dbReference>